<dbReference type="AlphaFoldDB" id="X0VF01"/>
<gene>
    <name evidence="1" type="ORF">S01H1_59969</name>
</gene>
<sequence>MEGLEGLAFLLGSGLGKVRRGWGLRDFVGIKGDGLGAKEEVGLELLKAGPAGVAGGFCSHERLPVGAGQNKSVQIIILSWKGGGKYN</sequence>
<proteinExistence type="predicted"/>
<dbReference type="EMBL" id="BARS01039261">
    <property type="protein sequence ID" value="GAG16900.1"/>
    <property type="molecule type" value="Genomic_DNA"/>
</dbReference>
<name>X0VF01_9ZZZZ</name>
<reference evidence="1" key="1">
    <citation type="journal article" date="2014" name="Front. Microbiol.">
        <title>High frequency of phylogenetically diverse reductive dehalogenase-homologous genes in deep subseafloor sedimentary metagenomes.</title>
        <authorList>
            <person name="Kawai M."/>
            <person name="Futagami T."/>
            <person name="Toyoda A."/>
            <person name="Takaki Y."/>
            <person name="Nishi S."/>
            <person name="Hori S."/>
            <person name="Arai W."/>
            <person name="Tsubouchi T."/>
            <person name="Morono Y."/>
            <person name="Uchiyama I."/>
            <person name="Ito T."/>
            <person name="Fujiyama A."/>
            <person name="Inagaki F."/>
            <person name="Takami H."/>
        </authorList>
    </citation>
    <scope>NUCLEOTIDE SEQUENCE</scope>
    <source>
        <strain evidence="1">Expedition CK06-06</strain>
    </source>
</reference>
<organism evidence="1">
    <name type="scientific">marine sediment metagenome</name>
    <dbReference type="NCBI Taxonomy" id="412755"/>
    <lineage>
        <taxon>unclassified sequences</taxon>
        <taxon>metagenomes</taxon>
        <taxon>ecological metagenomes</taxon>
    </lineage>
</organism>
<accession>X0VF01</accession>
<comment type="caution">
    <text evidence="1">The sequence shown here is derived from an EMBL/GenBank/DDBJ whole genome shotgun (WGS) entry which is preliminary data.</text>
</comment>
<protein>
    <submittedName>
        <fullName evidence="1">Uncharacterized protein</fullName>
    </submittedName>
</protein>
<evidence type="ECO:0000313" key="1">
    <source>
        <dbReference type="EMBL" id="GAG16900.1"/>
    </source>
</evidence>